<evidence type="ECO:0000256" key="8">
    <source>
        <dbReference type="ARBA" id="ARBA00023136"/>
    </source>
</evidence>
<keyword evidence="8 11" id="KW-0472">Membrane</keyword>
<dbReference type="FunFam" id="1.20.1280.290:FF:000016">
    <property type="entry name" value="Cystinosin homolog"/>
    <property type="match status" value="1"/>
</dbReference>
<proteinExistence type="inferred from homology"/>
<keyword evidence="9" id="KW-0458">Lysosome</keyword>
<dbReference type="GO" id="GO:0005774">
    <property type="term" value="C:vacuolar membrane"/>
    <property type="evidence" value="ECO:0007669"/>
    <property type="project" value="TreeGrafter"/>
</dbReference>
<feature type="transmembrane region" description="Helical" evidence="11">
    <location>
        <begin position="217"/>
        <end position="238"/>
    </location>
</feature>
<sequence>MDIWQLVSAIIGWVYFLAWSISFYPQAILNYHRRSVQGLSIDFLTYNVFGFACYSAFNLSFFSDEIQREYRDRNHGNSNLVRVNDVFFACHAFLISSFTLLQSFVYKRDPDQRLSHPAWLFFALASITILIDIALALTAHVQWIDLLYHLSYFKLAISVLKYVPQAYKNYQRKSTVGWSIHNILLDFTGGILSTTQLFLDSSMTGDWSGVTGNPVKFGLGLCSMTFDVLFIIQHYILYRDRHDEVLDEEQTEGEGERQRLLSDA</sequence>
<evidence type="ECO:0000313" key="13">
    <source>
        <dbReference type="Proteomes" id="UP000242875"/>
    </source>
</evidence>
<dbReference type="PANTHER" id="PTHR13131">
    <property type="entry name" value="CYSTINOSIN"/>
    <property type="match status" value="1"/>
</dbReference>
<evidence type="ECO:0000256" key="7">
    <source>
        <dbReference type="ARBA" id="ARBA00022989"/>
    </source>
</evidence>
<dbReference type="Proteomes" id="UP000242875">
    <property type="component" value="Unassembled WGS sequence"/>
</dbReference>
<keyword evidence="5" id="KW-0677">Repeat</keyword>
<evidence type="ECO:0000256" key="10">
    <source>
        <dbReference type="ARBA" id="ARBA00048473"/>
    </source>
</evidence>
<dbReference type="Pfam" id="PF04193">
    <property type="entry name" value="PQ-loop"/>
    <property type="match status" value="2"/>
</dbReference>
<evidence type="ECO:0000256" key="5">
    <source>
        <dbReference type="ARBA" id="ARBA00022737"/>
    </source>
</evidence>
<protein>
    <recommendedName>
        <fullName evidence="14">Cystinosin</fullName>
    </recommendedName>
</protein>
<evidence type="ECO:0000256" key="6">
    <source>
        <dbReference type="ARBA" id="ARBA00022847"/>
    </source>
</evidence>
<organism evidence="12 13">
    <name type="scientific">Bifiguratus adelaidae</name>
    <dbReference type="NCBI Taxonomy" id="1938954"/>
    <lineage>
        <taxon>Eukaryota</taxon>
        <taxon>Fungi</taxon>
        <taxon>Fungi incertae sedis</taxon>
        <taxon>Mucoromycota</taxon>
        <taxon>Mucoromycotina</taxon>
        <taxon>Endogonomycetes</taxon>
        <taxon>Endogonales</taxon>
        <taxon>Endogonales incertae sedis</taxon>
        <taxon>Bifiguratus</taxon>
    </lineage>
</organism>
<keyword evidence="6" id="KW-0769">Symport</keyword>
<evidence type="ECO:0000256" key="1">
    <source>
        <dbReference type="ARBA" id="ARBA00004155"/>
    </source>
</evidence>
<evidence type="ECO:0000313" key="12">
    <source>
        <dbReference type="EMBL" id="OZJ02769.1"/>
    </source>
</evidence>
<keyword evidence="3" id="KW-0813">Transport</keyword>
<dbReference type="GO" id="GO:0015184">
    <property type="term" value="F:L-cystine transmembrane transporter activity"/>
    <property type="evidence" value="ECO:0007669"/>
    <property type="project" value="TreeGrafter"/>
</dbReference>
<dbReference type="OrthoDB" id="75720at2759"/>
<feature type="transmembrane region" description="Helical" evidence="11">
    <location>
        <begin position="118"/>
        <end position="140"/>
    </location>
</feature>
<evidence type="ECO:0008006" key="14">
    <source>
        <dbReference type="Google" id="ProtNLM"/>
    </source>
</evidence>
<evidence type="ECO:0000256" key="9">
    <source>
        <dbReference type="ARBA" id="ARBA00023228"/>
    </source>
</evidence>
<dbReference type="EMBL" id="MVBO01000127">
    <property type="protein sequence ID" value="OZJ02769.1"/>
    <property type="molecule type" value="Genomic_DNA"/>
</dbReference>
<dbReference type="GO" id="GO:0015293">
    <property type="term" value="F:symporter activity"/>
    <property type="evidence" value="ECO:0007669"/>
    <property type="project" value="UniProtKB-KW"/>
</dbReference>
<evidence type="ECO:0000256" key="4">
    <source>
        <dbReference type="ARBA" id="ARBA00022692"/>
    </source>
</evidence>
<comment type="similarity">
    <text evidence="2">Belongs to the cystinosin family.</text>
</comment>
<evidence type="ECO:0000256" key="3">
    <source>
        <dbReference type="ARBA" id="ARBA00022448"/>
    </source>
</evidence>
<dbReference type="InterPro" id="IPR006603">
    <property type="entry name" value="PQ-loop_rpt"/>
</dbReference>
<reference evidence="12 13" key="1">
    <citation type="journal article" date="2017" name="Mycologia">
        <title>Bifiguratus adelaidae, gen. et sp. nov., a new member of Mucoromycotina in endophytic and soil-dwelling habitats.</title>
        <authorList>
            <person name="Torres-Cruz T.J."/>
            <person name="Billingsley Tobias T.L."/>
            <person name="Almatruk M."/>
            <person name="Hesse C."/>
            <person name="Kuske C.R."/>
            <person name="Desiro A."/>
            <person name="Benucci G.M."/>
            <person name="Bonito G."/>
            <person name="Stajich J.E."/>
            <person name="Dunlap C."/>
            <person name="Arnold A.E."/>
            <person name="Porras-Alfaro A."/>
        </authorList>
    </citation>
    <scope>NUCLEOTIDE SEQUENCE [LARGE SCALE GENOMIC DNA]</scope>
    <source>
        <strain evidence="12 13">AZ0501</strain>
    </source>
</reference>
<evidence type="ECO:0000256" key="2">
    <source>
        <dbReference type="ARBA" id="ARBA00006855"/>
    </source>
</evidence>
<comment type="catalytic activity">
    <reaction evidence="10">
        <text>L-cystine(out) + H(+)(out) = L-cystine(in) + H(+)(in)</text>
        <dbReference type="Rhea" id="RHEA:66172"/>
        <dbReference type="ChEBI" id="CHEBI:15378"/>
        <dbReference type="ChEBI" id="CHEBI:35491"/>
    </reaction>
    <physiologicalReaction direction="left-to-right" evidence="10">
        <dbReference type="Rhea" id="RHEA:66173"/>
    </physiologicalReaction>
</comment>
<dbReference type="InterPro" id="IPR005282">
    <property type="entry name" value="LC_transporter"/>
</dbReference>
<dbReference type="SMART" id="SM00679">
    <property type="entry name" value="CTNS"/>
    <property type="match status" value="2"/>
</dbReference>
<name>A0A261XWM7_9FUNG</name>
<keyword evidence="7 11" id="KW-1133">Transmembrane helix</keyword>
<gene>
    <name evidence="12" type="ORF">BZG36_03338</name>
</gene>
<comment type="caution">
    <text evidence="12">The sequence shown here is derived from an EMBL/GenBank/DDBJ whole genome shotgun (WGS) entry which is preliminary data.</text>
</comment>
<feature type="transmembrane region" description="Helical" evidence="11">
    <location>
        <begin position="175"/>
        <end position="197"/>
    </location>
</feature>
<dbReference type="GO" id="GO:0000324">
    <property type="term" value="C:fungal-type vacuole"/>
    <property type="evidence" value="ECO:0007669"/>
    <property type="project" value="TreeGrafter"/>
</dbReference>
<keyword evidence="13" id="KW-1185">Reference proteome</keyword>
<dbReference type="AlphaFoldDB" id="A0A261XWM7"/>
<feature type="transmembrane region" description="Helical" evidence="11">
    <location>
        <begin position="86"/>
        <end position="106"/>
    </location>
</feature>
<accession>A0A261XWM7</accession>
<dbReference type="NCBIfam" id="TIGR00951">
    <property type="entry name" value="2A43"/>
    <property type="match status" value="1"/>
</dbReference>
<dbReference type="PANTHER" id="PTHR13131:SF5">
    <property type="entry name" value="CYSTINOSIN"/>
    <property type="match status" value="1"/>
</dbReference>
<keyword evidence="4 11" id="KW-0812">Transmembrane</keyword>
<comment type="subcellular location">
    <subcellularLocation>
        <location evidence="1">Lysosome membrane</location>
        <topology evidence="1">Multi-pass membrane protein</topology>
    </subcellularLocation>
</comment>
<evidence type="ECO:0000256" key="11">
    <source>
        <dbReference type="SAM" id="Phobius"/>
    </source>
</evidence>
<feature type="transmembrane region" description="Helical" evidence="11">
    <location>
        <begin position="43"/>
        <end position="62"/>
    </location>
</feature>
<dbReference type="Gene3D" id="1.20.1280.290">
    <property type="match status" value="2"/>
</dbReference>
<feature type="transmembrane region" description="Helical" evidence="11">
    <location>
        <begin position="6"/>
        <end position="31"/>
    </location>
</feature>